<evidence type="ECO:0000313" key="3">
    <source>
        <dbReference type="Proteomes" id="UP001446871"/>
    </source>
</evidence>
<accession>A0ABR1W4V8</accession>
<reference evidence="2 3" key="1">
    <citation type="submission" date="2023-01" db="EMBL/GenBank/DDBJ databases">
        <title>Analysis of 21 Apiospora genomes using comparative genomics revels a genus with tremendous synthesis potential of carbohydrate active enzymes and secondary metabolites.</title>
        <authorList>
            <person name="Sorensen T."/>
        </authorList>
    </citation>
    <scope>NUCLEOTIDE SEQUENCE [LARGE SCALE GENOMIC DNA]</scope>
    <source>
        <strain evidence="2 3">CBS 83171</strain>
    </source>
</reference>
<feature type="region of interest" description="Disordered" evidence="1">
    <location>
        <begin position="1"/>
        <end position="20"/>
    </location>
</feature>
<evidence type="ECO:0000256" key="1">
    <source>
        <dbReference type="SAM" id="MobiDB-lite"/>
    </source>
</evidence>
<dbReference type="EMBL" id="JAQQWM010000002">
    <property type="protein sequence ID" value="KAK8078521.1"/>
    <property type="molecule type" value="Genomic_DNA"/>
</dbReference>
<sequence>MSNRRPLKTPEGGNTRTFHSNKAMDKTDLFILIYIGGSTHDEESKCLLQPWDRGNKMKIDFEARFWPTQEPRNKVHIDFEALRRATLNRLHPEVLMILYCPYHGPVPPYQQRTDTGLPTHAKANRRF</sequence>
<proteinExistence type="predicted"/>
<protein>
    <submittedName>
        <fullName evidence="2">Uncharacterized protein</fullName>
    </submittedName>
</protein>
<organism evidence="2 3">
    <name type="scientific">Apiospora saccharicola</name>
    <dbReference type="NCBI Taxonomy" id="335842"/>
    <lineage>
        <taxon>Eukaryota</taxon>
        <taxon>Fungi</taxon>
        <taxon>Dikarya</taxon>
        <taxon>Ascomycota</taxon>
        <taxon>Pezizomycotina</taxon>
        <taxon>Sordariomycetes</taxon>
        <taxon>Xylariomycetidae</taxon>
        <taxon>Amphisphaeriales</taxon>
        <taxon>Apiosporaceae</taxon>
        <taxon>Apiospora</taxon>
    </lineage>
</organism>
<evidence type="ECO:0000313" key="2">
    <source>
        <dbReference type="EMBL" id="KAK8078521.1"/>
    </source>
</evidence>
<name>A0ABR1W4V8_9PEZI</name>
<comment type="caution">
    <text evidence="2">The sequence shown here is derived from an EMBL/GenBank/DDBJ whole genome shotgun (WGS) entry which is preliminary data.</text>
</comment>
<gene>
    <name evidence="2" type="ORF">PG996_004691</name>
</gene>
<dbReference type="Proteomes" id="UP001446871">
    <property type="component" value="Unassembled WGS sequence"/>
</dbReference>
<keyword evidence="3" id="KW-1185">Reference proteome</keyword>